<dbReference type="Pfam" id="PF15499">
    <property type="entry name" value="Peptidase_C98"/>
    <property type="match status" value="1"/>
</dbReference>
<dbReference type="EMBL" id="CADCXW020000009">
    <property type="protein sequence ID" value="CAD1541101.1"/>
    <property type="molecule type" value="Genomic_DNA"/>
</dbReference>
<proteinExistence type="predicted"/>
<accession>A0A6V7ISU3</accession>
<evidence type="ECO:0000256" key="1">
    <source>
        <dbReference type="SAM" id="MobiDB-lite"/>
    </source>
</evidence>
<feature type="region of interest" description="Disordered" evidence="1">
    <location>
        <begin position="364"/>
        <end position="393"/>
    </location>
</feature>
<gene>
    <name evidence="3" type="ORF">BBRV_LOCUS29814</name>
</gene>
<protein>
    <recommendedName>
        <fullName evidence="2">Ubiquitin-specific peptidase-like SUMO isopeptidase domain-containing protein</fullName>
    </recommendedName>
</protein>
<feature type="region of interest" description="Disordered" evidence="1">
    <location>
        <begin position="235"/>
        <end position="329"/>
    </location>
</feature>
<reference evidence="3" key="1">
    <citation type="submission" date="2020-07" db="EMBL/GenBank/DDBJ databases">
        <authorList>
            <person name="Ferguson B K."/>
        </authorList>
    </citation>
    <scope>NUCLEOTIDE SEQUENCE</scope>
    <source>
        <strain evidence="3">L06</strain>
    </source>
</reference>
<feature type="compositionally biased region" description="Basic and acidic residues" evidence="1">
    <location>
        <begin position="247"/>
        <end position="290"/>
    </location>
</feature>
<organism evidence="3">
    <name type="scientific">Bracon brevicornis</name>
    <dbReference type="NCBI Taxonomy" id="1563983"/>
    <lineage>
        <taxon>Eukaryota</taxon>
        <taxon>Metazoa</taxon>
        <taxon>Ecdysozoa</taxon>
        <taxon>Arthropoda</taxon>
        <taxon>Hexapoda</taxon>
        <taxon>Insecta</taxon>
        <taxon>Pterygota</taxon>
        <taxon>Neoptera</taxon>
        <taxon>Endopterygota</taxon>
        <taxon>Hymenoptera</taxon>
        <taxon>Apocrita</taxon>
        <taxon>Ichneumonoidea</taxon>
        <taxon>Braconidae</taxon>
        <taxon>Braconinae</taxon>
        <taxon>Bracon</taxon>
    </lineage>
</organism>
<evidence type="ECO:0000259" key="2">
    <source>
        <dbReference type="Pfam" id="PF15499"/>
    </source>
</evidence>
<feature type="compositionally biased region" description="Polar residues" evidence="1">
    <location>
        <begin position="377"/>
        <end position="393"/>
    </location>
</feature>
<dbReference type="InterPro" id="IPR028890">
    <property type="entry name" value="Peptidase_C98"/>
</dbReference>
<sequence length="699" mass="79992">MPSKEAKFPVEEIAEKIAHLVFFDDDNKLLSLNQNVWEEAYAIFDGQIPKNHLYLYISKNRRGILGKIYADHSIDILKRFEKWTDEPVDSNWSAEDDVPWPYKGIRTTMELSEERWTRMRPQLDSDASGGELYLQPGWDGDLHSELWEKLELPCTFTLNARVNQEKFPFLSISAHCSQCGNVIRGWAKEDSETALKIHVSTYDTRSIRHPMRRFTKTVLMRQMEQKMIEDNTYNLRSRTVIKRGKPKQPESEERESKEPESKVPESEEPESKEPESEEPVSKEPEPKEPASEEPESEELESKEPESEEPESEEPEAKEPESEEQLPQRRAYSLAESFKTVESSSYYDPSTEGDHSRYFSISSEAWQSPEEDNEEHNLSNSTLFDEEQSNPGSANINLSRIRKAIPMLSNGGRVRLNKKDSETIGYQSVALSNTCAFDSIAHVFLEAYHEWPEYQSHVNASGNDFLSWIREWSELGECSGKVSQRRALILAQTVTFSSCSIDCTTNAGTLMRKLLLADDPSYSLRTECAICHHESMTKSVVFEPSLLPLYEHGIEALETTLEELASPTFECRECASRQGNHRILPGAHFIIDIEVLQSLQLARRQGFPSWSGTFTLAQIPLRPMFHQEMYRLAGVIEYKSHLEHYVGHVCQPDGEWRTYDDLAPAYVPVSMEGKMEERKISLLIYIRGTNAAMNSGEGTD</sequence>
<feature type="domain" description="Ubiquitin-specific peptidase-like SUMO isopeptidase" evidence="2">
    <location>
        <begin position="624"/>
        <end position="671"/>
    </location>
</feature>
<dbReference type="GO" id="GO:0032183">
    <property type="term" value="F:SUMO binding"/>
    <property type="evidence" value="ECO:0007669"/>
    <property type="project" value="InterPro"/>
</dbReference>
<dbReference type="AlphaFoldDB" id="A0A6V7ISU3"/>
<name>A0A6V7ISU3_9HYME</name>
<evidence type="ECO:0000313" key="3">
    <source>
        <dbReference type="EMBL" id="CAD1541101.1"/>
    </source>
</evidence>